<dbReference type="AlphaFoldDB" id="A0A103QVE8"/>
<dbReference type="PANTHER" id="PTHR38436">
    <property type="entry name" value="POLYKETIDE CYCLASE SNOAL-LIKE DOMAIN"/>
    <property type="match status" value="1"/>
</dbReference>
<dbReference type="OrthoDB" id="8588307at2"/>
<protein>
    <submittedName>
        <fullName evidence="2">Polyketide cyclase</fullName>
    </submittedName>
</protein>
<dbReference type="InterPro" id="IPR009959">
    <property type="entry name" value="Cyclase_SnoaL-like"/>
</dbReference>
<dbReference type="Pfam" id="PF07366">
    <property type="entry name" value="SnoaL"/>
    <property type="match status" value="1"/>
</dbReference>
<gene>
    <name evidence="2" type="ORF">WJ33_36260</name>
</gene>
<sequence>MSALFRPAARLTARLLAAALVAAVLPPTAAQADELVTPRDLTVAAGLPAAQASAQVLAARRYGTFWDTGDAALARAALAPDFTDRTLPAGRAQGLPGPLAASRTMRAAVPDLRCEIEQMIVAGDRVVVHLRFRGHFTGTFNGTAGHGQPVDFIATDIYRIADGRIADNWHIEDNLTLMRQLGLVN</sequence>
<evidence type="ECO:0000313" key="3">
    <source>
        <dbReference type="Proteomes" id="UP000064029"/>
    </source>
</evidence>
<organism evidence="2 3">
    <name type="scientific">Burkholderia ubonensis</name>
    <dbReference type="NCBI Taxonomy" id="101571"/>
    <lineage>
        <taxon>Bacteria</taxon>
        <taxon>Pseudomonadati</taxon>
        <taxon>Pseudomonadota</taxon>
        <taxon>Betaproteobacteria</taxon>
        <taxon>Burkholderiales</taxon>
        <taxon>Burkholderiaceae</taxon>
        <taxon>Burkholderia</taxon>
        <taxon>Burkholderia cepacia complex</taxon>
    </lineage>
</organism>
<dbReference type="EMBL" id="LOXM01000255">
    <property type="protein sequence ID" value="KVG56297.1"/>
    <property type="molecule type" value="Genomic_DNA"/>
</dbReference>
<dbReference type="GO" id="GO:0030638">
    <property type="term" value="P:polyketide metabolic process"/>
    <property type="evidence" value="ECO:0007669"/>
    <property type="project" value="InterPro"/>
</dbReference>
<dbReference type="PANTHER" id="PTHR38436:SF1">
    <property type="entry name" value="ESTER CYCLASE"/>
    <property type="match status" value="1"/>
</dbReference>
<dbReference type="RefSeq" id="WP_059757759.1">
    <property type="nucleotide sequence ID" value="NZ_CP013414.1"/>
</dbReference>
<reference evidence="2 3" key="1">
    <citation type="submission" date="2015-11" db="EMBL/GenBank/DDBJ databases">
        <title>Expanding the genomic diversity of Burkholderia species for the development of highly accurate diagnostics.</title>
        <authorList>
            <person name="Sahl J."/>
            <person name="Keim P."/>
            <person name="Wagner D."/>
        </authorList>
    </citation>
    <scope>NUCLEOTIDE SEQUENCE [LARGE SCALE GENOMIC DNA]</scope>
    <source>
        <strain evidence="2 3">MSMB2036</strain>
    </source>
</reference>
<name>A0A103QVE8_9BURK</name>
<dbReference type="Proteomes" id="UP000064029">
    <property type="component" value="Unassembled WGS sequence"/>
</dbReference>
<comment type="caution">
    <text evidence="2">The sequence shown here is derived from an EMBL/GenBank/DDBJ whole genome shotgun (WGS) entry which is preliminary data.</text>
</comment>
<feature type="signal peptide" evidence="1">
    <location>
        <begin position="1"/>
        <end position="32"/>
    </location>
</feature>
<feature type="chain" id="PRO_5007117326" evidence="1">
    <location>
        <begin position="33"/>
        <end position="185"/>
    </location>
</feature>
<dbReference type="InterPro" id="IPR032710">
    <property type="entry name" value="NTF2-like_dom_sf"/>
</dbReference>
<proteinExistence type="predicted"/>
<evidence type="ECO:0000256" key="1">
    <source>
        <dbReference type="SAM" id="SignalP"/>
    </source>
</evidence>
<evidence type="ECO:0000313" key="2">
    <source>
        <dbReference type="EMBL" id="KVG56297.1"/>
    </source>
</evidence>
<dbReference type="Gene3D" id="3.10.450.50">
    <property type="match status" value="1"/>
</dbReference>
<dbReference type="SUPFAM" id="SSF54427">
    <property type="entry name" value="NTF2-like"/>
    <property type="match status" value="1"/>
</dbReference>
<keyword evidence="1" id="KW-0732">Signal</keyword>
<accession>A0A103QVE8</accession>